<evidence type="ECO:0000313" key="2">
    <source>
        <dbReference type="Proteomes" id="UP001372338"/>
    </source>
</evidence>
<keyword evidence="2" id="KW-1185">Reference proteome</keyword>
<organism evidence="1 2">
    <name type="scientific">Crotalaria pallida</name>
    <name type="common">Smooth rattlebox</name>
    <name type="synonym">Crotalaria striata</name>
    <dbReference type="NCBI Taxonomy" id="3830"/>
    <lineage>
        <taxon>Eukaryota</taxon>
        <taxon>Viridiplantae</taxon>
        <taxon>Streptophyta</taxon>
        <taxon>Embryophyta</taxon>
        <taxon>Tracheophyta</taxon>
        <taxon>Spermatophyta</taxon>
        <taxon>Magnoliopsida</taxon>
        <taxon>eudicotyledons</taxon>
        <taxon>Gunneridae</taxon>
        <taxon>Pentapetalae</taxon>
        <taxon>rosids</taxon>
        <taxon>fabids</taxon>
        <taxon>Fabales</taxon>
        <taxon>Fabaceae</taxon>
        <taxon>Papilionoideae</taxon>
        <taxon>50 kb inversion clade</taxon>
        <taxon>genistoids sensu lato</taxon>
        <taxon>core genistoids</taxon>
        <taxon>Crotalarieae</taxon>
        <taxon>Crotalaria</taxon>
    </lineage>
</organism>
<accession>A0AAN9PA70</accession>
<gene>
    <name evidence="1" type="ORF">RIF29_06195</name>
</gene>
<reference evidence="1 2" key="1">
    <citation type="submission" date="2024-01" db="EMBL/GenBank/DDBJ databases">
        <title>The genomes of 5 underutilized Papilionoideae crops provide insights into root nodulation and disease resistanc.</title>
        <authorList>
            <person name="Yuan L."/>
        </authorList>
    </citation>
    <scope>NUCLEOTIDE SEQUENCE [LARGE SCALE GENOMIC DNA]</scope>
    <source>
        <strain evidence="1">ZHUSHIDOU_FW_LH</strain>
        <tissue evidence="1">Leaf</tissue>
    </source>
</reference>
<proteinExistence type="predicted"/>
<evidence type="ECO:0000313" key="1">
    <source>
        <dbReference type="EMBL" id="KAK7291228.1"/>
    </source>
</evidence>
<dbReference type="EMBL" id="JAYWIO010000001">
    <property type="protein sequence ID" value="KAK7291228.1"/>
    <property type="molecule type" value="Genomic_DNA"/>
</dbReference>
<dbReference type="Proteomes" id="UP001372338">
    <property type="component" value="Unassembled WGS sequence"/>
</dbReference>
<comment type="caution">
    <text evidence="1">The sequence shown here is derived from an EMBL/GenBank/DDBJ whole genome shotgun (WGS) entry which is preliminary data.</text>
</comment>
<dbReference type="AlphaFoldDB" id="A0AAN9PA70"/>
<protein>
    <submittedName>
        <fullName evidence="1">Uncharacterized protein</fullName>
    </submittedName>
</protein>
<sequence>MDDCNLLSSSNLPMLVHPEDPTDICNELLYKSSQASLPIDVLISEKMSMASKTARTAEEPNFANCYAEVQQSTGYSKQ</sequence>
<name>A0AAN9PA70_CROPI</name>